<evidence type="ECO:0000313" key="1">
    <source>
        <dbReference type="Proteomes" id="UP000887565"/>
    </source>
</evidence>
<proteinExistence type="predicted"/>
<dbReference type="Gene3D" id="1.10.510.10">
    <property type="entry name" value="Transferase(Phosphotransferase) domain 1"/>
    <property type="match status" value="1"/>
</dbReference>
<dbReference type="SUPFAM" id="SSF56112">
    <property type="entry name" value="Protein kinase-like (PK-like)"/>
    <property type="match status" value="1"/>
</dbReference>
<keyword evidence="1" id="KW-1185">Reference proteome</keyword>
<reference evidence="2" key="1">
    <citation type="submission" date="2022-11" db="UniProtKB">
        <authorList>
            <consortium name="WormBaseParasite"/>
        </authorList>
    </citation>
    <scope>IDENTIFICATION</scope>
</reference>
<name>A0A915K667_ROMCU</name>
<dbReference type="Proteomes" id="UP000887565">
    <property type="component" value="Unplaced"/>
</dbReference>
<dbReference type="WBParaSite" id="nRc.2.0.1.t33684-RA">
    <property type="protein sequence ID" value="nRc.2.0.1.t33684-RA"/>
    <property type="gene ID" value="nRc.2.0.1.g33684"/>
</dbReference>
<sequence>MGANDIEQIVCVFRILGSPTVQNWPGFQNTPDYGKITFGHFRAQPFRRILFDGVALPIKNSNYENKGQMINFLSKHLLYDAGKRIEASSALRHEFMTMEPTPFLDYKYRRPRNH</sequence>
<dbReference type="InterPro" id="IPR011009">
    <property type="entry name" value="Kinase-like_dom_sf"/>
</dbReference>
<accession>A0A915K667</accession>
<organism evidence="1 2">
    <name type="scientific">Romanomermis culicivorax</name>
    <name type="common">Nematode worm</name>
    <dbReference type="NCBI Taxonomy" id="13658"/>
    <lineage>
        <taxon>Eukaryota</taxon>
        <taxon>Metazoa</taxon>
        <taxon>Ecdysozoa</taxon>
        <taxon>Nematoda</taxon>
        <taxon>Enoplea</taxon>
        <taxon>Dorylaimia</taxon>
        <taxon>Mermithida</taxon>
        <taxon>Mermithoidea</taxon>
        <taxon>Mermithidae</taxon>
        <taxon>Romanomermis</taxon>
    </lineage>
</organism>
<dbReference type="AlphaFoldDB" id="A0A915K667"/>
<evidence type="ECO:0000313" key="2">
    <source>
        <dbReference type="WBParaSite" id="nRc.2.0.1.t33684-RA"/>
    </source>
</evidence>
<protein>
    <submittedName>
        <fullName evidence="2">Uncharacterized protein</fullName>
    </submittedName>
</protein>